<evidence type="ECO:0000313" key="2">
    <source>
        <dbReference type="EMBL" id="CAG7579756.1"/>
    </source>
</evidence>
<keyword evidence="1" id="KW-0812">Transmembrane</keyword>
<evidence type="ECO:0000256" key="1">
    <source>
        <dbReference type="SAM" id="Phobius"/>
    </source>
</evidence>
<sequence length="157" mass="19128">MIGYILATITISLIMFILGMFVGIGLEKPKFVDKIQSHIKHKRRMEFKKKWEGMYSDYGIARRYLLSGFTMEHFSSCQNYVKLFREKHWSRHYEQSQRSSPKFIDIYNSKMDESLELYRKLDKEYLDHFCDTQSMKRAENEYKRKNREQRLDKLIDK</sequence>
<accession>A0A8D9C8B1</accession>
<proteinExistence type="predicted"/>
<feature type="transmembrane region" description="Helical" evidence="1">
    <location>
        <begin position="6"/>
        <end position="26"/>
    </location>
</feature>
<keyword evidence="1" id="KW-0472">Membrane</keyword>
<protein>
    <submittedName>
        <fullName evidence="2">Uncharacterized protein</fullName>
    </submittedName>
</protein>
<gene>
    <name evidence="2" type="ORF">SLAVMIC_00078</name>
</gene>
<dbReference type="EMBL" id="OU342829">
    <property type="protein sequence ID" value="CAG7579756.1"/>
    <property type="molecule type" value="Genomic_DNA"/>
</dbReference>
<organism evidence="2">
    <name type="scientific">uncultured marine phage</name>
    <dbReference type="NCBI Taxonomy" id="707152"/>
    <lineage>
        <taxon>Viruses</taxon>
        <taxon>environmental samples</taxon>
    </lineage>
</organism>
<keyword evidence="1" id="KW-1133">Transmembrane helix</keyword>
<name>A0A8D9C8B1_9VIRU</name>
<reference evidence="2" key="1">
    <citation type="submission" date="2021-06" db="EMBL/GenBank/DDBJ databases">
        <authorList>
            <person name="Gannon L."/>
            <person name="Redgwell R T."/>
            <person name="Michniewski S."/>
            <person name="Harrison D C."/>
            <person name="Millard A."/>
        </authorList>
    </citation>
    <scope>NUCLEOTIDE SEQUENCE</scope>
</reference>